<evidence type="ECO:0000313" key="3">
    <source>
        <dbReference type="Proteomes" id="UP000294003"/>
    </source>
</evidence>
<gene>
    <name evidence="2" type="ORF">DL762_008988</name>
</gene>
<dbReference type="Proteomes" id="UP000294003">
    <property type="component" value="Unassembled WGS sequence"/>
</dbReference>
<dbReference type="Pfam" id="PF00646">
    <property type="entry name" value="F-box"/>
    <property type="match status" value="1"/>
</dbReference>
<protein>
    <recommendedName>
        <fullName evidence="1">F-box domain-containing protein</fullName>
    </recommendedName>
</protein>
<name>A0ABY0GUL7_9PEZI</name>
<dbReference type="InterPro" id="IPR001810">
    <property type="entry name" value="F-box_dom"/>
</dbReference>
<organism evidence="2 3">
    <name type="scientific">Monosporascus cannonballus</name>
    <dbReference type="NCBI Taxonomy" id="155416"/>
    <lineage>
        <taxon>Eukaryota</taxon>
        <taxon>Fungi</taxon>
        <taxon>Dikarya</taxon>
        <taxon>Ascomycota</taxon>
        <taxon>Pezizomycotina</taxon>
        <taxon>Sordariomycetes</taxon>
        <taxon>Xylariomycetidae</taxon>
        <taxon>Xylariales</taxon>
        <taxon>Xylariales incertae sedis</taxon>
        <taxon>Monosporascus</taxon>
    </lineage>
</organism>
<sequence length="148" mass="16804">MDKLSPEIIHIIASLLSVDDLLNFRLVSMSFADVGAAYLLLEASFRVHEEELERLRAISIHPIFSRNVKSLVNISTAPRRFPPPPFHDFVRNFKPPRDSNLRMLGYLGFNLSLSELVTEYKQVEALASNQHHVLTSRLDICLFGRGST</sequence>
<comment type="caution">
    <text evidence="2">The sequence shown here is derived from an EMBL/GenBank/DDBJ whole genome shotgun (WGS) entry which is preliminary data.</text>
</comment>
<evidence type="ECO:0000313" key="2">
    <source>
        <dbReference type="EMBL" id="RYO77890.1"/>
    </source>
</evidence>
<dbReference type="EMBL" id="QJNS01000422">
    <property type="protein sequence ID" value="RYO77890.1"/>
    <property type="molecule type" value="Genomic_DNA"/>
</dbReference>
<accession>A0ABY0GUL7</accession>
<proteinExistence type="predicted"/>
<evidence type="ECO:0000259" key="1">
    <source>
        <dbReference type="Pfam" id="PF00646"/>
    </source>
</evidence>
<reference evidence="2 3" key="1">
    <citation type="submission" date="2018-06" db="EMBL/GenBank/DDBJ databases">
        <title>Complete Genomes of Monosporascus.</title>
        <authorList>
            <person name="Robinson A.J."/>
            <person name="Natvig D.O."/>
        </authorList>
    </citation>
    <scope>NUCLEOTIDE SEQUENCE [LARGE SCALE GENOMIC DNA]</scope>
    <source>
        <strain evidence="2 3">CBS 609.92</strain>
    </source>
</reference>
<keyword evidence="3" id="KW-1185">Reference proteome</keyword>
<dbReference type="CDD" id="cd09917">
    <property type="entry name" value="F-box_SF"/>
    <property type="match status" value="1"/>
</dbReference>
<feature type="domain" description="F-box" evidence="1">
    <location>
        <begin position="2"/>
        <end position="33"/>
    </location>
</feature>